<evidence type="ECO:0000313" key="6">
    <source>
        <dbReference type="EMBL" id="MDX6848610.1"/>
    </source>
</evidence>
<proteinExistence type="inferred from homology"/>
<dbReference type="InterPro" id="IPR011057">
    <property type="entry name" value="Mss4-like_sf"/>
</dbReference>
<evidence type="ECO:0000256" key="4">
    <source>
        <dbReference type="ARBA" id="ARBA00023239"/>
    </source>
</evidence>
<dbReference type="Proteomes" id="UP001273505">
    <property type="component" value="Unassembled WGS sequence"/>
</dbReference>
<dbReference type="InterPro" id="IPR006913">
    <property type="entry name" value="CENP-V/GFA"/>
</dbReference>
<keyword evidence="2" id="KW-0479">Metal-binding</keyword>
<dbReference type="Pfam" id="PF04828">
    <property type="entry name" value="GFA"/>
    <property type="match status" value="1"/>
</dbReference>
<feature type="domain" description="CENP-V/GFA" evidence="5">
    <location>
        <begin position="1"/>
        <end position="117"/>
    </location>
</feature>
<evidence type="ECO:0000256" key="2">
    <source>
        <dbReference type="ARBA" id="ARBA00022723"/>
    </source>
</evidence>
<dbReference type="Gene3D" id="3.90.1590.10">
    <property type="entry name" value="glutathione-dependent formaldehyde- activating enzyme (gfa)"/>
    <property type="match status" value="1"/>
</dbReference>
<protein>
    <submittedName>
        <fullName evidence="6">GFA family protein</fullName>
    </submittedName>
</protein>
<keyword evidence="3" id="KW-0862">Zinc</keyword>
<name>A0ABU4RUQ2_9GAMM</name>
<dbReference type="PROSITE" id="PS51891">
    <property type="entry name" value="CENP_V_GFA"/>
    <property type="match status" value="1"/>
</dbReference>
<reference evidence="6 7" key="1">
    <citation type="submission" date="2023-11" db="EMBL/GenBank/DDBJ databases">
        <title>Gilvimarinus fulvus sp. nov., isolated from the surface of Kelp.</title>
        <authorList>
            <person name="Sun Y.Y."/>
            <person name="Gong Y."/>
            <person name="Du Z.J."/>
        </authorList>
    </citation>
    <scope>NUCLEOTIDE SEQUENCE [LARGE SCALE GENOMIC DNA]</scope>
    <source>
        <strain evidence="6 7">SDUM040013</strain>
    </source>
</reference>
<dbReference type="PANTHER" id="PTHR33337">
    <property type="entry name" value="GFA DOMAIN-CONTAINING PROTEIN"/>
    <property type="match status" value="1"/>
</dbReference>
<evidence type="ECO:0000256" key="3">
    <source>
        <dbReference type="ARBA" id="ARBA00022833"/>
    </source>
</evidence>
<sequence>MKGSCLCGDVKFVITGDIQSFYLCHCIYCKKGSGSAAAANLFVASADIHWLAGESLRVFYQVPNSLHVRCFCSQCGSPVPMVLDESGLVMLPAGCLDDDITKAPDAHIFIKREAQWERQAVHAKCFAGEPDSY</sequence>
<keyword evidence="4" id="KW-0456">Lyase</keyword>
<gene>
    <name evidence="6" type="ORF">SCD92_04515</name>
</gene>
<evidence type="ECO:0000256" key="1">
    <source>
        <dbReference type="ARBA" id="ARBA00005495"/>
    </source>
</evidence>
<dbReference type="RefSeq" id="WP_302724671.1">
    <property type="nucleotide sequence ID" value="NZ_JAULRU010000823.1"/>
</dbReference>
<dbReference type="PANTHER" id="PTHR33337:SF40">
    <property type="entry name" value="CENP-V_GFA DOMAIN-CONTAINING PROTEIN-RELATED"/>
    <property type="match status" value="1"/>
</dbReference>
<comment type="similarity">
    <text evidence="1">Belongs to the Gfa family.</text>
</comment>
<dbReference type="SUPFAM" id="SSF51316">
    <property type="entry name" value="Mss4-like"/>
    <property type="match status" value="1"/>
</dbReference>
<accession>A0ABU4RUQ2</accession>
<comment type="caution">
    <text evidence="6">The sequence shown here is derived from an EMBL/GenBank/DDBJ whole genome shotgun (WGS) entry which is preliminary data.</text>
</comment>
<evidence type="ECO:0000313" key="7">
    <source>
        <dbReference type="Proteomes" id="UP001273505"/>
    </source>
</evidence>
<dbReference type="EMBL" id="JAXAFO010000005">
    <property type="protein sequence ID" value="MDX6848610.1"/>
    <property type="molecule type" value="Genomic_DNA"/>
</dbReference>
<evidence type="ECO:0000259" key="5">
    <source>
        <dbReference type="PROSITE" id="PS51891"/>
    </source>
</evidence>
<keyword evidence="7" id="KW-1185">Reference proteome</keyword>
<organism evidence="6 7">
    <name type="scientific">Gilvimarinus gilvus</name>
    <dbReference type="NCBI Taxonomy" id="3058038"/>
    <lineage>
        <taxon>Bacteria</taxon>
        <taxon>Pseudomonadati</taxon>
        <taxon>Pseudomonadota</taxon>
        <taxon>Gammaproteobacteria</taxon>
        <taxon>Cellvibrionales</taxon>
        <taxon>Cellvibrionaceae</taxon>
        <taxon>Gilvimarinus</taxon>
    </lineage>
</organism>